<dbReference type="RefSeq" id="WP_189423537.1">
    <property type="nucleotide sequence ID" value="NZ_BMZE01000001.1"/>
</dbReference>
<accession>A0A918VNF8</accession>
<dbReference type="EMBL" id="BMZE01000001">
    <property type="protein sequence ID" value="GHA15141.1"/>
    <property type="molecule type" value="Genomic_DNA"/>
</dbReference>
<dbReference type="InterPro" id="IPR056209">
    <property type="entry name" value="SU10_adaptor"/>
</dbReference>
<keyword evidence="2" id="KW-1185">Reference proteome</keyword>
<dbReference type="Proteomes" id="UP000646579">
    <property type="component" value="Unassembled WGS sequence"/>
</dbReference>
<proteinExistence type="predicted"/>
<dbReference type="Pfam" id="PF24175">
    <property type="entry name" value="SU10_adaptor"/>
    <property type="match status" value="1"/>
</dbReference>
<protein>
    <submittedName>
        <fullName evidence="1">Uncharacterized protein</fullName>
    </submittedName>
</protein>
<sequence>MTYLTIMQSVARNAGIEPPTAISGNDPDQVLLGQFINEAGQEITRRVDWGVLRKTHTLTGTGAALDHPLPADFDRFPMGLSITAGTDRVRGSLTSDEWASLTPIAGTPRYFYLYGTKVAFYPFLKSGDTAKLIYQSKNWALAGSTPGSRLVAQTDTTVLSETLIESGAVWRWRRHVGKSFSDHLAEFEGQLADYAKFDGGVRLP</sequence>
<organism evidence="1 2">
    <name type="scientific">Devosia pacifica</name>
    <dbReference type="NCBI Taxonomy" id="1335967"/>
    <lineage>
        <taxon>Bacteria</taxon>
        <taxon>Pseudomonadati</taxon>
        <taxon>Pseudomonadota</taxon>
        <taxon>Alphaproteobacteria</taxon>
        <taxon>Hyphomicrobiales</taxon>
        <taxon>Devosiaceae</taxon>
        <taxon>Devosia</taxon>
    </lineage>
</organism>
<dbReference type="AlphaFoldDB" id="A0A918VNF8"/>
<comment type="caution">
    <text evidence="1">The sequence shown here is derived from an EMBL/GenBank/DDBJ whole genome shotgun (WGS) entry which is preliminary data.</text>
</comment>
<evidence type="ECO:0000313" key="1">
    <source>
        <dbReference type="EMBL" id="GHA15141.1"/>
    </source>
</evidence>
<evidence type="ECO:0000313" key="2">
    <source>
        <dbReference type="Proteomes" id="UP000646579"/>
    </source>
</evidence>
<name>A0A918VNF8_9HYPH</name>
<gene>
    <name evidence="1" type="ORF">GCM10007989_07370</name>
</gene>
<reference evidence="1" key="1">
    <citation type="journal article" date="2014" name="Int. J. Syst. Evol. Microbiol.">
        <title>Complete genome sequence of Corynebacterium casei LMG S-19264T (=DSM 44701T), isolated from a smear-ripened cheese.</title>
        <authorList>
            <consortium name="US DOE Joint Genome Institute (JGI-PGF)"/>
            <person name="Walter F."/>
            <person name="Albersmeier A."/>
            <person name="Kalinowski J."/>
            <person name="Ruckert C."/>
        </authorList>
    </citation>
    <scope>NUCLEOTIDE SEQUENCE</scope>
    <source>
        <strain evidence="1">KCTC 32437</strain>
    </source>
</reference>
<reference evidence="1" key="2">
    <citation type="submission" date="2020-09" db="EMBL/GenBank/DDBJ databases">
        <authorList>
            <person name="Sun Q."/>
            <person name="Kim S."/>
        </authorList>
    </citation>
    <scope>NUCLEOTIDE SEQUENCE</scope>
    <source>
        <strain evidence="1">KCTC 32437</strain>
    </source>
</reference>